<comment type="catalytic activity">
    <reaction evidence="4">
        <text>a 2-deoxystreptamine antibiotic + acetyl-CoA = an N(3)-acetyl-2-deoxystreptamine antibiotic + CoA + H(+)</text>
        <dbReference type="Rhea" id="RHEA:12665"/>
        <dbReference type="ChEBI" id="CHEBI:15378"/>
        <dbReference type="ChEBI" id="CHEBI:57287"/>
        <dbReference type="ChEBI" id="CHEBI:57288"/>
        <dbReference type="ChEBI" id="CHEBI:57921"/>
        <dbReference type="ChEBI" id="CHEBI:77452"/>
        <dbReference type="EC" id="2.3.1.81"/>
    </reaction>
</comment>
<dbReference type="Proteomes" id="UP001206821">
    <property type="component" value="Unassembled WGS sequence"/>
</dbReference>
<dbReference type="EC" id="2.3.1.-" evidence="4"/>
<comment type="similarity">
    <text evidence="1 4">Belongs to the antibiotic N-acetyltransferase family.</text>
</comment>
<evidence type="ECO:0000256" key="3">
    <source>
        <dbReference type="ARBA" id="ARBA00023315"/>
    </source>
</evidence>
<comment type="caution">
    <text evidence="5">The sequence shown here is derived from an EMBL/GenBank/DDBJ whole genome shotgun (WGS) entry which is preliminary data.</text>
</comment>
<keyword evidence="2 4" id="KW-0808">Transferase</keyword>
<protein>
    <recommendedName>
        <fullName evidence="4">Aminoglycoside N(3)-acetyltransferase</fullName>
        <ecNumber evidence="4">2.3.1.-</ecNumber>
    </recommendedName>
</protein>
<dbReference type="PANTHER" id="PTHR11104">
    <property type="entry name" value="AMINOGLYCOSIDE N3-ACETYLTRANSFERASE"/>
    <property type="match status" value="1"/>
</dbReference>
<dbReference type="EMBL" id="JANIEK010000004">
    <property type="protein sequence ID" value="MCT4794273.1"/>
    <property type="molecule type" value="Genomic_DNA"/>
</dbReference>
<gene>
    <name evidence="5" type="ORF">NQG31_01895</name>
</gene>
<sequence>MMMMRHMETKSSLISQLQAAGIRRGDALFVHTSLSKLGWVSGGAQTVIEALQETVGPEGLLMMATQTGDNSDPAGWEAPPVPVEWWETIRETMPPYDPEKTATRGMGRVPELFRSYPNVYRSQHPMWSVAAWGDDAEQVVSGHTLEAGFGPGSPIEKMIERNAKILHLGSPLDATTLWHYAEYGIDGPMKPFGCAMVESGERVWKTFEHVDVNSDPFGPIGENIVKRKDVKTFTIHEATCYVIPSDTWEPVRHALVALRSWLSD</sequence>
<keyword evidence="3 4" id="KW-0012">Acyltransferase</keyword>
<reference evidence="5 6" key="1">
    <citation type="submission" date="2022-07" db="EMBL/GenBank/DDBJ databases">
        <title>Genomic and pangenome structural analysis of the polyextremophile Exiguobacterium.</title>
        <authorList>
            <person name="Shen L."/>
        </authorList>
    </citation>
    <scope>NUCLEOTIDE SEQUENCE [LARGE SCALE GENOMIC DNA]</scope>
    <source>
        <strain evidence="5 6">12_1</strain>
    </source>
</reference>
<evidence type="ECO:0000313" key="6">
    <source>
        <dbReference type="Proteomes" id="UP001206821"/>
    </source>
</evidence>
<accession>A0ABT2KUR1</accession>
<dbReference type="PANTHER" id="PTHR11104:SF0">
    <property type="entry name" value="SPBETA PROPHAGE-DERIVED AMINOGLYCOSIDE N(3')-ACETYLTRANSFERASE-LIKE PROTEIN YOKD"/>
    <property type="match status" value="1"/>
</dbReference>
<dbReference type="InterPro" id="IPR003679">
    <property type="entry name" value="Amioglycoside_AcTrfase"/>
</dbReference>
<keyword evidence="4" id="KW-0046">Antibiotic resistance</keyword>
<evidence type="ECO:0000256" key="4">
    <source>
        <dbReference type="RuleBase" id="RU365031"/>
    </source>
</evidence>
<dbReference type="InterPro" id="IPR028345">
    <property type="entry name" value="Antibiotic_NAT-like"/>
</dbReference>
<evidence type="ECO:0000256" key="2">
    <source>
        <dbReference type="ARBA" id="ARBA00022679"/>
    </source>
</evidence>
<evidence type="ECO:0000256" key="1">
    <source>
        <dbReference type="ARBA" id="ARBA00006383"/>
    </source>
</evidence>
<dbReference type="RefSeq" id="WP_260577435.1">
    <property type="nucleotide sequence ID" value="NZ_JANIEK010000004.1"/>
</dbReference>
<dbReference type="Pfam" id="PF02522">
    <property type="entry name" value="Antibiotic_NAT"/>
    <property type="match status" value="1"/>
</dbReference>
<keyword evidence="6" id="KW-1185">Reference proteome</keyword>
<organism evidence="5 6">
    <name type="scientific">Exiguobacterium alkaliphilum</name>
    <dbReference type="NCBI Taxonomy" id="1428684"/>
    <lineage>
        <taxon>Bacteria</taxon>
        <taxon>Bacillati</taxon>
        <taxon>Bacillota</taxon>
        <taxon>Bacilli</taxon>
        <taxon>Bacillales</taxon>
        <taxon>Bacillales Family XII. Incertae Sedis</taxon>
        <taxon>Exiguobacterium</taxon>
    </lineage>
</organism>
<name>A0ABT2KUR1_9BACL</name>
<evidence type="ECO:0000313" key="5">
    <source>
        <dbReference type="EMBL" id="MCT4794273.1"/>
    </source>
</evidence>
<dbReference type="SUPFAM" id="SSF110710">
    <property type="entry name" value="TTHA0583/YokD-like"/>
    <property type="match status" value="1"/>
</dbReference>
<proteinExistence type="inferred from homology"/>